<dbReference type="InterPro" id="IPR000511">
    <property type="entry name" value="Holocyt_c/c1_synthase"/>
</dbReference>
<accession>A0A2H9TGC9</accession>
<comment type="subcellular location">
    <subcellularLocation>
        <location evidence="1 10">Mitochondrion inner membrane</location>
    </subcellularLocation>
</comment>
<dbReference type="EC" id="4.4.1.17" evidence="10"/>
<dbReference type="PANTHER" id="PTHR12743">
    <property type="entry name" value="CYTOCHROME C1 HEME LYASE"/>
    <property type="match status" value="1"/>
</dbReference>
<dbReference type="PANTHER" id="PTHR12743:SF3">
    <property type="entry name" value="HOLOCYTOCHROME-C SYNTHASE"/>
    <property type="match status" value="1"/>
</dbReference>
<keyword evidence="5 10" id="KW-0999">Mitochondrion inner membrane</keyword>
<proteinExistence type="inferred from homology"/>
<dbReference type="OrthoDB" id="4243at2759"/>
<comment type="function">
    <text evidence="10">Lyase that catalyzes the covalent linking of the heme group to the cytochrome C apoprotein to produce the mature functional cytochrome.</text>
</comment>
<dbReference type="GO" id="GO:0005743">
    <property type="term" value="C:mitochondrial inner membrane"/>
    <property type="evidence" value="ECO:0007669"/>
    <property type="project" value="UniProtKB-SubCell"/>
</dbReference>
<keyword evidence="9 10" id="KW-0456">Lyase</keyword>
<name>A0A2H9TGC9_9FUNG</name>
<keyword evidence="6 10" id="KW-0408">Iron</keyword>
<keyword evidence="12" id="KW-1185">Reference proteome</keyword>
<evidence type="ECO:0000256" key="9">
    <source>
        <dbReference type="ARBA" id="ARBA00023239"/>
    </source>
</evidence>
<dbReference type="Pfam" id="PF01265">
    <property type="entry name" value="Cyto_heme_lyase"/>
    <property type="match status" value="1"/>
</dbReference>
<evidence type="ECO:0000313" key="11">
    <source>
        <dbReference type="EMBL" id="PJF16786.1"/>
    </source>
</evidence>
<dbReference type="EMBL" id="MTSL01000207">
    <property type="protein sequence ID" value="PJF16786.1"/>
    <property type="molecule type" value="Genomic_DNA"/>
</dbReference>
<keyword evidence="8 10" id="KW-0472">Membrane</keyword>
<reference evidence="11 12" key="1">
    <citation type="submission" date="2016-10" db="EMBL/GenBank/DDBJ databases">
        <title>The genome of Paramicrosporidium saccamoebae is the missing link in understanding Cryptomycota and Microsporidia evolution.</title>
        <authorList>
            <person name="Quandt C.A."/>
            <person name="Beaudet D."/>
            <person name="Corsaro D."/>
            <person name="Michel R."/>
            <person name="Corradi N."/>
            <person name="James T."/>
        </authorList>
    </citation>
    <scope>NUCLEOTIDE SEQUENCE [LARGE SCALE GENOMIC DNA]</scope>
    <source>
        <strain evidence="11 12">KSL3</strain>
    </source>
</reference>
<dbReference type="STRING" id="1246581.A0A2H9TGC9"/>
<evidence type="ECO:0000256" key="1">
    <source>
        <dbReference type="ARBA" id="ARBA00004273"/>
    </source>
</evidence>
<evidence type="ECO:0000256" key="7">
    <source>
        <dbReference type="ARBA" id="ARBA00023128"/>
    </source>
</evidence>
<evidence type="ECO:0000256" key="10">
    <source>
        <dbReference type="RuleBase" id="RU363130"/>
    </source>
</evidence>
<dbReference type="Proteomes" id="UP000240830">
    <property type="component" value="Unassembled WGS sequence"/>
</dbReference>
<comment type="caution">
    <text evidence="11">The sequence shown here is derived from an EMBL/GenBank/DDBJ whole genome shotgun (WGS) entry which is preliminary data.</text>
</comment>
<comment type="similarity">
    <text evidence="2 10">Belongs to the cytochrome c-type heme lyase family.</text>
</comment>
<keyword evidence="7 10" id="KW-0496">Mitochondrion</keyword>
<dbReference type="GO" id="GO:0004408">
    <property type="term" value="F:holocytochrome-c synthase activity"/>
    <property type="evidence" value="ECO:0007669"/>
    <property type="project" value="UniProtKB-EC"/>
</dbReference>
<keyword evidence="4 10" id="KW-0479">Metal-binding</keyword>
<organism evidence="11 12">
    <name type="scientific">Paramicrosporidium saccamoebae</name>
    <dbReference type="NCBI Taxonomy" id="1246581"/>
    <lineage>
        <taxon>Eukaryota</taxon>
        <taxon>Fungi</taxon>
        <taxon>Fungi incertae sedis</taxon>
        <taxon>Cryptomycota</taxon>
        <taxon>Cryptomycota incertae sedis</taxon>
        <taxon>Paramicrosporidium</taxon>
    </lineage>
</organism>
<evidence type="ECO:0000256" key="5">
    <source>
        <dbReference type="ARBA" id="ARBA00022792"/>
    </source>
</evidence>
<evidence type="ECO:0000256" key="8">
    <source>
        <dbReference type="ARBA" id="ARBA00023136"/>
    </source>
</evidence>
<dbReference type="AlphaFoldDB" id="A0A2H9TGC9"/>
<evidence type="ECO:0000256" key="3">
    <source>
        <dbReference type="ARBA" id="ARBA00022617"/>
    </source>
</evidence>
<sequence length="218" mass="25118">MLEECPVSRKSGECPVQPIETPINATLNPANNMPYAETLQAYTDPSVETLSTVREESTIPRADAETTWQYPSTRMFYAALQRKGKPVPPDAVESMVNVHNALNEAVWAEVVKTESVLAPQCRPQLVRFTGRPEEWSPRAWWHVRMRGGLPPFDRHDWIIDRCGCNVRYVIDYYDSHPEEGQATFNVDLRPALDTPQACLDRMRLFWYKHFSRNDPIQQ</sequence>
<evidence type="ECO:0000256" key="4">
    <source>
        <dbReference type="ARBA" id="ARBA00022723"/>
    </source>
</evidence>
<keyword evidence="3 10" id="KW-0349">Heme</keyword>
<gene>
    <name evidence="11" type="ORF">PSACC_03411</name>
</gene>
<evidence type="ECO:0000256" key="6">
    <source>
        <dbReference type="ARBA" id="ARBA00023004"/>
    </source>
</evidence>
<protein>
    <recommendedName>
        <fullName evidence="10">Holocytochrome c-type synthase</fullName>
        <ecNumber evidence="10">4.4.1.17</ecNumber>
    </recommendedName>
</protein>
<dbReference type="PROSITE" id="PS00822">
    <property type="entry name" value="CYTO_HEME_LYASE_2"/>
    <property type="match status" value="1"/>
</dbReference>
<dbReference type="GO" id="GO:0005758">
    <property type="term" value="C:mitochondrial intermembrane space"/>
    <property type="evidence" value="ECO:0007669"/>
    <property type="project" value="EnsemblFungi"/>
</dbReference>
<evidence type="ECO:0000313" key="12">
    <source>
        <dbReference type="Proteomes" id="UP000240830"/>
    </source>
</evidence>
<comment type="catalytic activity">
    <reaction evidence="10">
        <text>holo-[cytochrome c] = apo-[cytochrome c] + heme b</text>
        <dbReference type="Rhea" id="RHEA:22648"/>
        <dbReference type="Rhea" id="RHEA-COMP:10725"/>
        <dbReference type="Rhea" id="RHEA-COMP:10726"/>
        <dbReference type="ChEBI" id="CHEBI:29950"/>
        <dbReference type="ChEBI" id="CHEBI:60344"/>
        <dbReference type="ChEBI" id="CHEBI:83739"/>
        <dbReference type="EC" id="4.4.1.17"/>
    </reaction>
</comment>
<evidence type="ECO:0000256" key="2">
    <source>
        <dbReference type="ARBA" id="ARBA00007255"/>
    </source>
</evidence>
<dbReference type="GO" id="GO:0046872">
    <property type="term" value="F:metal ion binding"/>
    <property type="evidence" value="ECO:0007669"/>
    <property type="project" value="UniProtKB-KW"/>
</dbReference>